<dbReference type="Proteomes" id="UP000184612">
    <property type="component" value="Unassembled WGS sequence"/>
</dbReference>
<accession>A0A1M7YFD9</accession>
<feature type="domain" description="DUF4352" evidence="4">
    <location>
        <begin position="136"/>
        <end position="225"/>
    </location>
</feature>
<reference evidence="5 6" key="1">
    <citation type="submission" date="2016-12" db="EMBL/GenBank/DDBJ databases">
        <authorList>
            <person name="Song W.-J."/>
            <person name="Kurnit D.M."/>
        </authorList>
    </citation>
    <scope>NUCLEOTIDE SEQUENCE [LARGE SCALE GENOMIC DNA]</scope>
    <source>
        <strain evidence="5 6">DSM 12503</strain>
    </source>
</reference>
<dbReference type="InterPro" id="IPR029051">
    <property type="entry name" value="DUF4352"/>
</dbReference>
<feature type="compositionally biased region" description="Low complexity" evidence="2">
    <location>
        <begin position="86"/>
        <end position="95"/>
    </location>
</feature>
<feature type="compositionally biased region" description="Basic and acidic residues" evidence="2">
    <location>
        <begin position="60"/>
        <end position="85"/>
    </location>
</feature>
<protein>
    <recommendedName>
        <fullName evidence="4">DUF4352 domain-containing protein</fullName>
    </recommendedName>
</protein>
<dbReference type="STRING" id="1121345.SAMN02745217_03138"/>
<feature type="signal peptide" evidence="3">
    <location>
        <begin position="1"/>
        <end position="22"/>
    </location>
</feature>
<evidence type="ECO:0000259" key="4">
    <source>
        <dbReference type="Pfam" id="PF11611"/>
    </source>
</evidence>
<dbReference type="PROSITE" id="PS51257">
    <property type="entry name" value="PROKAR_LIPOPROTEIN"/>
    <property type="match status" value="1"/>
</dbReference>
<dbReference type="EMBL" id="FRFD01000009">
    <property type="protein sequence ID" value="SHO51352.1"/>
    <property type="molecule type" value="Genomic_DNA"/>
</dbReference>
<dbReference type="AlphaFoldDB" id="A0A1M7YFD9"/>
<keyword evidence="6" id="KW-1185">Reference proteome</keyword>
<dbReference type="Pfam" id="PF11611">
    <property type="entry name" value="DUF4352"/>
    <property type="match status" value="1"/>
</dbReference>
<evidence type="ECO:0000313" key="6">
    <source>
        <dbReference type="Proteomes" id="UP000184612"/>
    </source>
</evidence>
<gene>
    <name evidence="5" type="ORF">SAMN02745217_03138</name>
</gene>
<dbReference type="OrthoDB" id="2049545at2"/>
<proteinExistence type="predicted"/>
<keyword evidence="1 3" id="KW-0732">Signal</keyword>
<evidence type="ECO:0000256" key="2">
    <source>
        <dbReference type="SAM" id="MobiDB-lite"/>
    </source>
</evidence>
<name>A0A1M7YFD9_9FIRM</name>
<feature type="chain" id="PRO_5009929887" description="DUF4352 domain-containing protein" evidence="3">
    <location>
        <begin position="23"/>
        <end position="240"/>
    </location>
</feature>
<evidence type="ECO:0000256" key="3">
    <source>
        <dbReference type="SAM" id="SignalP"/>
    </source>
</evidence>
<dbReference type="Gene3D" id="2.60.40.1240">
    <property type="match status" value="1"/>
</dbReference>
<sequence length="240" mass="26544">MKKTFLMLVLACGLLLTGCAQLTGLTDKQSDVIAEYMAGSVLRYTDNYMEGLVYPEDIADKTSDKTTDTKESSDNNSSKTDDKAQTESTAAESTSAKAGSSMEYQKFYKILSDDSYQVKFKGFKLYDSYAQRDNYFTLQPTDGKKLLVVNFKVTNTTKKAVKVNLGKIHIDYKLHTANGKAYSPMVTLLDTDLNYLNYTLKGGKSDDAVLVFDVPAKINNDGLTLSISLNGQNTEINLNE</sequence>
<evidence type="ECO:0000256" key="1">
    <source>
        <dbReference type="ARBA" id="ARBA00022729"/>
    </source>
</evidence>
<dbReference type="RefSeq" id="WP_073589794.1">
    <property type="nucleotide sequence ID" value="NZ_FRFD01000009.1"/>
</dbReference>
<feature type="region of interest" description="Disordered" evidence="2">
    <location>
        <begin position="60"/>
        <end position="95"/>
    </location>
</feature>
<dbReference type="InterPro" id="IPR029050">
    <property type="entry name" value="Immunoprotect_excell_Ig-like"/>
</dbReference>
<organism evidence="5 6">
    <name type="scientific">Anaerocolumna xylanovorans DSM 12503</name>
    <dbReference type="NCBI Taxonomy" id="1121345"/>
    <lineage>
        <taxon>Bacteria</taxon>
        <taxon>Bacillati</taxon>
        <taxon>Bacillota</taxon>
        <taxon>Clostridia</taxon>
        <taxon>Lachnospirales</taxon>
        <taxon>Lachnospiraceae</taxon>
        <taxon>Anaerocolumna</taxon>
    </lineage>
</organism>
<evidence type="ECO:0000313" key="5">
    <source>
        <dbReference type="EMBL" id="SHO51352.1"/>
    </source>
</evidence>